<gene>
    <name evidence="1" type="ORF">NS220_17945</name>
</gene>
<protein>
    <submittedName>
        <fullName evidence="1">Uncharacterized protein</fullName>
    </submittedName>
</protein>
<dbReference type="AlphaFoldDB" id="A0A147ESH1"/>
<reference evidence="1 2" key="1">
    <citation type="journal article" date="2016" name="Front. Microbiol.">
        <title>Genomic Resource of Rice Seed Associated Bacteria.</title>
        <authorList>
            <person name="Midha S."/>
            <person name="Bansal K."/>
            <person name="Sharma S."/>
            <person name="Kumar N."/>
            <person name="Patil P.P."/>
            <person name="Chaudhry V."/>
            <person name="Patil P.B."/>
        </authorList>
    </citation>
    <scope>NUCLEOTIDE SEQUENCE [LARGE SCALE GENOMIC DNA]</scope>
    <source>
        <strain evidence="1 2">NS220</strain>
    </source>
</reference>
<comment type="caution">
    <text evidence="1">The sequence shown here is derived from an EMBL/GenBank/DDBJ whole genome shotgun (WGS) entry which is preliminary data.</text>
</comment>
<accession>A0A147ESH1</accession>
<dbReference type="RefSeq" id="WP_058625335.1">
    <property type="nucleotide sequence ID" value="NZ_LDRT01000177.1"/>
</dbReference>
<evidence type="ECO:0000313" key="1">
    <source>
        <dbReference type="EMBL" id="KTR87415.1"/>
    </source>
</evidence>
<evidence type="ECO:0000313" key="2">
    <source>
        <dbReference type="Proteomes" id="UP000075025"/>
    </source>
</evidence>
<sequence>MPRPRHTLEARPPRITHLYGTSLKWTKVPQKIFLTPETALQLRAEGYTMALLRSGWRSSRSISLIRYVQRIQPTPEAP</sequence>
<proteinExistence type="predicted"/>
<organism evidence="1 2">
    <name type="scientific">Microbacterium testaceum</name>
    <name type="common">Aureobacterium testaceum</name>
    <name type="synonym">Brevibacterium testaceum</name>
    <dbReference type="NCBI Taxonomy" id="2033"/>
    <lineage>
        <taxon>Bacteria</taxon>
        <taxon>Bacillati</taxon>
        <taxon>Actinomycetota</taxon>
        <taxon>Actinomycetes</taxon>
        <taxon>Micrococcales</taxon>
        <taxon>Microbacteriaceae</taxon>
        <taxon>Microbacterium</taxon>
    </lineage>
</organism>
<dbReference type="OrthoDB" id="5072762at2"/>
<name>A0A147ESH1_MICTE</name>
<dbReference type="Proteomes" id="UP000075025">
    <property type="component" value="Unassembled WGS sequence"/>
</dbReference>
<dbReference type="PATRIC" id="fig|2033.6.peg.1255"/>
<dbReference type="EMBL" id="LDRT01000177">
    <property type="protein sequence ID" value="KTR87415.1"/>
    <property type="molecule type" value="Genomic_DNA"/>
</dbReference>